<feature type="chain" id="PRO_5037598492" evidence="1">
    <location>
        <begin position="18"/>
        <end position="305"/>
    </location>
</feature>
<name>A0A921ZUT0_MANSE</name>
<organism evidence="2 3">
    <name type="scientific">Manduca sexta</name>
    <name type="common">Tobacco hawkmoth</name>
    <name type="synonym">Tobacco hornworm</name>
    <dbReference type="NCBI Taxonomy" id="7130"/>
    <lineage>
        <taxon>Eukaryota</taxon>
        <taxon>Metazoa</taxon>
        <taxon>Ecdysozoa</taxon>
        <taxon>Arthropoda</taxon>
        <taxon>Hexapoda</taxon>
        <taxon>Insecta</taxon>
        <taxon>Pterygota</taxon>
        <taxon>Neoptera</taxon>
        <taxon>Endopterygota</taxon>
        <taxon>Lepidoptera</taxon>
        <taxon>Glossata</taxon>
        <taxon>Ditrysia</taxon>
        <taxon>Bombycoidea</taxon>
        <taxon>Sphingidae</taxon>
        <taxon>Sphinginae</taxon>
        <taxon>Sphingini</taxon>
        <taxon>Manduca</taxon>
    </lineage>
</organism>
<dbReference type="Proteomes" id="UP000791440">
    <property type="component" value="Unassembled WGS sequence"/>
</dbReference>
<evidence type="ECO:0000256" key="1">
    <source>
        <dbReference type="SAM" id="SignalP"/>
    </source>
</evidence>
<keyword evidence="1" id="KW-0732">Signal</keyword>
<reference evidence="2" key="2">
    <citation type="submission" date="2020-12" db="EMBL/GenBank/DDBJ databases">
        <authorList>
            <person name="Kanost M."/>
        </authorList>
    </citation>
    <scope>NUCLEOTIDE SEQUENCE</scope>
</reference>
<dbReference type="AlphaFoldDB" id="A0A921ZUT0"/>
<gene>
    <name evidence="2" type="ORF">O3G_MSEX014768</name>
</gene>
<keyword evidence="3" id="KW-1185">Reference proteome</keyword>
<feature type="signal peptide" evidence="1">
    <location>
        <begin position="1"/>
        <end position="17"/>
    </location>
</feature>
<dbReference type="PROSITE" id="PS51257">
    <property type="entry name" value="PROKAR_LIPOPROTEIN"/>
    <property type="match status" value="1"/>
</dbReference>
<evidence type="ECO:0000313" key="3">
    <source>
        <dbReference type="Proteomes" id="UP000791440"/>
    </source>
</evidence>
<proteinExistence type="predicted"/>
<sequence>MLLKVATTVTLIVSCLGHAPIYDERSSNEAISTQSFNRDDIPISYKYTSIHVYSTQKPIDEDDVIRPQGQHNSEYHAVQYAPLVENTTKNSTRYTKVVVDPNNIAKEPSTIKNDTLEPRKQPARTGDVAKAKYFVSGHNIEVKRSPNRNAGYNAIYQNRPENLKSTLTEMTDYNLGDYVKPQASSKGNEHTKSFRAFKQLKQEPFAWMFEHKPRPEKYVYYKGERNVQPNRLNPVPSHHTHRMQINVARINGHAQIIGREIIIGETLKNLEKPQKHSHRKGVLGLNGDQRTLLYPLHKRQTYLKS</sequence>
<dbReference type="EMBL" id="JH669273">
    <property type="protein sequence ID" value="KAG6464850.1"/>
    <property type="molecule type" value="Genomic_DNA"/>
</dbReference>
<comment type="caution">
    <text evidence="2">The sequence shown here is derived from an EMBL/GenBank/DDBJ whole genome shotgun (WGS) entry which is preliminary data.</text>
</comment>
<reference evidence="2" key="1">
    <citation type="journal article" date="2016" name="Insect Biochem. Mol. Biol.">
        <title>Multifaceted biological insights from a draft genome sequence of the tobacco hornworm moth, Manduca sexta.</title>
        <authorList>
            <person name="Kanost M.R."/>
            <person name="Arrese E.L."/>
            <person name="Cao X."/>
            <person name="Chen Y.R."/>
            <person name="Chellapilla S."/>
            <person name="Goldsmith M.R."/>
            <person name="Grosse-Wilde E."/>
            <person name="Heckel D.G."/>
            <person name="Herndon N."/>
            <person name="Jiang H."/>
            <person name="Papanicolaou A."/>
            <person name="Qu J."/>
            <person name="Soulages J.L."/>
            <person name="Vogel H."/>
            <person name="Walters J."/>
            <person name="Waterhouse R.M."/>
            <person name="Ahn S.J."/>
            <person name="Almeida F.C."/>
            <person name="An C."/>
            <person name="Aqrawi P."/>
            <person name="Bretschneider A."/>
            <person name="Bryant W.B."/>
            <person name="Bucks S."/>
            <person name="Chao H."/>
            <person name="Chevignon G."/>
            <person name="Christen J.M."/>
            <person name="Clarke D.F."/>
            <person name="Dittmer N.T."/>
            <person name="Ferguson L.C.F."/>
            <person name="Garavelou S."/>
            <person name="Gordon K.H.J."/>
            <person name="Gunaratna R.T."/>
            <person name="Han Y."/>
            <person name="Hauser F."/>
            <person name="He Y."/>
            <person name="Heidel-Fischer H."/>
            <person name="Hirsh A."/>
            <person name="Hu Y."/>
            <person name="Jiang H."/>
            <person name="Kalra D."/>
            <person name="Klinner C."/>
            <person name="Konig C."/>
            <person name="Kovar C."/>
            <person name="Kroll A.R."/>
            <person name="Kuwar S.S."/>
            <person name="Lee S.L."/>
            <person name="Lehman R."/>
            <person name="Li K."/>
            <person name="Li Z."/>
            <person name="Liang H."/>
            <person name="Lovelace S."/>
            <person name="Lu Z."/>
            <person name="Mansfield J.H."/>
            <person name="McCulloch K.J."/>
            <person name="Mathew T."/>
            <person name="Morton B."/>
            <person name="Muzny D.M."/>
            <person name="Neunemann D."/>
            <person name="Ongeri F."/>
            <person name="Pauchet Y."/>
            <person name="Pu L.L."/>
            <person name="Pyrousis I."/>
            <person name="Rao X.J."/>
            <person name="Redding A."/>
            <person name="Roesel C."/>
            <person name="Sanchez-Gracia A."/>
            <person name="Schaack S."/>
            <person name="Shukla A."/>
            <person name="Tetreau G."/>
            <person name="Wang Y."/>
            <person name="Xiong G.H."/>
            <person name="Traut W."/>
            <person name="Walsh T.K."/>
            <person name="Worley K.C."/>
            <person name="Wu D."/>
            <person name="Wu W."/>
            <person name="Wu Y.Q."/>
            <person name="Zhang X."/>
            <person name="Zou Z."/>
            <person name="Zucker H."/>
            <person name="Briscoe A.D."/>
            <person name="Burmester T."/>
            <person name="Clem R.J."/>
            <person name="Feyereisen R."/>
            <person name="Grimmelikhuijzen C.J.P."/>
            <person name="Hamodrakas S.J."/>
            <person name="Hansson B.S."/>
            <person name="Huguet E."/>
            <person name="Jermiin L.S."/>
            <person name="Lan Q."/>
            <person name="Lehman H.K."/>
            <person name="Lorenzen M."/>
            <person name="Merzendorfer H."/>
            <person name="Michalopoulos I."/>
            <person name="Morton D.B."/>
            <person name="Muthukrishnan S."/>
            <person name="Oakeshott J.G."/>
            <person name="Palmer W."/>
            <person name="Park Y."/>
            <person name="Passarelli A.L."/>
            <person name="Rozas J."/>
            <person name="Schwartz L.M."/>
            <person name="Smith W."/>
            <person name="Southgate A."/>
            <person name="Vilcinskas A."/>
            <person name="Vogt R."/>
            <person name="Wang P."/>
            <person name="Werren J."/>
            <person name="Yu X.Q."/>
            <person name="Zhou J.J."/>
            <person name="Brown S.J."/>
            <person name="Scherer S.E."/>
            <person name="Richards S."/>
            <person name="Blissard G.W."/>
        </authorList>
    </citation>
    <scope>NUCLEOTIDE SEQUENCE</scope>
</reference>
<evidence type="ECO:0000313" key="2">
    <source>
        <dbReference type="EMBL" id="KAG6464850.1"/>
    </source>
</evidence>
<protein>
    <submittedName>
        <fullName evidence="2">Uncharacterized protein</fullName>
    </submittedName>
</protein>
<accession>A0A921ZUT0</accession>